<sequence>MKKIGAITIGQAPRTDISEDIGDILGSDIELIQAGALDGLTIEEVKRLNPDGTGTTLVSRMRDGTAVTLQEQKILPLMQQRIDDLESQGVGAILILCTGEFPETFLSKVPLIYPSKVICGIVAALNNVSRIGVVTPDQDQIEDIKKKWGKIVETVIPVQWNPYLKKKSEQAASQLRDANVDLAVMDCFGYSSGMREFLAERISKPVILSRTIAARILREIA</sequence>
<name>A0ABS6FA43_9FIRM</name>
<proteinExistence type="predicted"/>
<protein>
    <submittedName>
        <fullName evidence="1">AroM family protein</fullName>
    </submittedName>
</protein>
<accession>A0ABS6FA43</accession>
<dbReference type="InterPro" id="IPR010843">
    <property type="entry name" value="Uncharacterised_AroM"/>
</dbReference>
<dbReference type="Proteomes" id="UP000787672">
    <property type="component" value="Unassembled WGS sequence"/>
</dbReference>
<keyword evidence="2" id="KW-1185">Reference proteome</keyword>
<comment type="caution">
    <text evidence="1">The sequence shown here is derived from an EMBL/GenBank/DDBJ whole genome shotgun (WGS) entry which is preliminary data.</text>
</comment>
<organism evidence="1 2">
    <name type="scientific">Dysosmobacter acutus</name>
    <dbReference type="NCBI Taxonomy" id="2841504"/>
    <lineage>
        <taxon>Bacteria</taxon>
        <taxon>Bacillati</taxon>
        <taxon>Bacillota</taxon>
        <taxon>Clostridia</taxon>
        <taxon>Eubacteriales</taxon>
        <taxon>Oscillospiraceae</taxon>
        <taxon>Dysosmobacter</taxon>
    </lineage>
</organism>
<evidence type="ECO:0000313" key="2">
    <source>
        <dbReference type="Proteomes" id="UP000787672"/>
    </source>
</evidence>
<dbReference type="RefSeq" id="WP_216632557.1">
    <property type="nucleotide sequence ID" value="NZ_JAHLQN010000001.1"/>
</dbReference>
<dbReference type="EMBL" id="JAHLQN010000001">
    <property type="protein sequence ID" value="MBU5627171.1"/>
    <property type="molecule type" value="Genomic_DNA"/>
</dbReference>
<reference evidence="1 2" key="1">
    <citation type="submission" date="2021-06" db="EMBL/GenBank/DDBJ databases">
        <authorList>
            <person name="Sun Q."/>
            <person name="Li D."/>
        </authorList>
    </citation>
    <scope>NUCLEOTIDE SEQUENCE [LARGE SCALE GENOMIC DNA]</scope>
    <source>
        <strain evidence="1 2">MSJ-2</strain>
    </source>
</reference>
<evidence type="ECO:0000313" key="1">
    <source>
        <dbReference type="EMBL" id="MBU5627171.1"/>
    </source>
</evidence>
<dbReference type="Pfam" id="PF07302">
    <property type="entry name" value="AroM"/>
    <property type="match status" value="1"/>
</dbReference>
<dbReference type="NCBIfam" id="NF007788">
    <property type="entry name" value="PRK10481.1"/>
    <property type="match status" value="1"/>
</dbReference>
<gene>
    <name evidence="1" type="ORF">KQI82_09655</name>
</gene>